<dbReference type="InterPro" id="IPR042100">
    <property type="entry name" value="Bug_dom1"/>
</dbReference>
<reference evidence="2 3" key="1">
    <citation type="journal article" date="2012" name="J. Bacteriol.">
        <title>Genome sequence of the soybean symbiont Sinorhizobium fredii HH103.</title>
        <authorList>
            <person name="Weidner S."/>
            <person name="Becker A."/>
            <person name="Bonilla I."/>
            <person name="Jaenicke S."/>
            <person name="Lloret J."/>
            <person name="Margaret I."/>
            <person name="Puhler A."/>
            <person name="Ruiz-Sainz J.E."/>
            <person name="Schneiker-Bekel S."/>
            <person name="Szczepanowski R."/>
            <person name="Vinardell J.M."/>
            <person name="Zehner S."/>
            <person name="Gottfert M."/>
        </authorList>
    </citation>
    <scope>NUCLEOTIDE SEQUENCE [LARGE SCALE GENOMIC DNA]</scope>
    <source>
        <strain evidence="2 3">HH103</strain>
        <plasmid evidence="3">pSfHH103e</plasmid>
    </source>
</reference>
<dbReference type="PANTHER" id="PTHR42928">
    <property type="entry name" value="TRICARBOXYLATE-BINDING PROTEIN"/>
    <property type="match status" value="1"/>
</dbReference>
<dbReference type="CDD" id="cd07012">
    <property type="entry name" value="PBP2_Bug_TTT"/>
    <property type="match status" value="1"/>
</dbReference>
<dbReference type="Pfam" id="PF03401">
    <property type="entry name" value="TctC"/>
    <property type="match status" value="1"/>
</dbReference>
<keyword evidence="2" id="KW-0614">Plasmid</keyword>
<organism evidence="2 3">
    <name type="scientific">Sinorhizobium fredii (strain HH103)</name>
    <dbReference type="NCBI Taxonomy" id="1117943"/>
    <lineage>
        <taxon>Bacteria</taxon>
        <taxon>Pseudomonadati</taxon>
        <taxon>Pseudomonadota</taxon>
        <taxon>Alphaproteobacteria</taxon>
        <taxon>Hyphomicrobiales</taxon>
        <taxon>Rhizobiaceae</taxon>
        <taxon>Sinorhizobium/Ensifer group</taxon>
        <taxon>Sinorhizobium</taxon>
    </lineage>
</organism>
<comment type="similarity">
    <text evidence="1">Belongs to the UPF0065 (bug) family.</text>
</comment>
<proteinExistence type="inferred from homology"/>
<accession>G9AF02</accession>
<dbReference type="InterPro" id="IPR005064">
    <property type="entry name" value="BUG"/>
</dbReference>
<sequence>MPAAHREEITNPVGGCRFAVSRPFLPFATTITARTNRAYGGPTLKHFFLASILAGALALPAYAADYTIIAPANPGGGWDQTARSLQTVMQQEGISGNVQVQNVPGAGGTIGLAQFASQQKGNPNALLVGGYVMVGAILTNNSPVTLKDVTPIARLTGEYEAIVVPAASEIKTMADLVEALKKDPGAVSWGGGSAGGTDHIAVGLIAKAAGVDPTKINYIAYSGGGEALAAILGSQVTAGISGYGEFESQVKAGTLRLIAVSSAERLPGIDAPTLKESGLDVVVENWRMVAAAPGLTDEQKAAVSADIEKLAKSAGWQEVLKTKGWQDTYLAGAAFDEQLSKDVSATEAVLKDIGLVK</sequence>
<protein>
    <submittedName>
        <fullName evidence="2">Tripartite tricarboxylate transporter family receptor</fullName>
    </submittedName>
</protein>
<dbReference type="EMBL" id="HE616899">
    <property type="protein sequence ID" value="CCE99634.1"/>
    <property type="molecule type" value="Genomic_DNA"/>
</dbReference>
<evidence type="ECO:0000256" key="1">
    <source>
        <dbReference type="ARBA" id="ARBA00006987"/>
    </source>
</evidence>
<dbReference type="SUPFAM" id="SSF53850">
    <property type="entry name" value="Periplasmic binding protein-like II"/>
    <property type="match status" value="1"/>
</dbReference>
<dbReference type="Gene3D" id="3.40.190.150">
    <property type="entry name" value="Bordetella uptake gene, domain 1"/>
    <property type="match status" value="1"/>
</dbReference>
<dbReference type="PANTHER" id="PTHR42928:SF3">
    <property type="entry name" value="UPF0065 PROTEIN YFLP"/>
    <property type="match status" value="1"/>
</dbReference>
<dbReference type="Proteomes" id="UP000007735">
    <property type="component" value="Plasmid pSfHH103e"/>
</dbReference>
<dbReference type="KEGG" id="sfh:SFHH103_05168"/>
<keyword evidence="2" id="KW-0675">Receptor</keyword>
<dbReference type="HOGENOM" id="CLU_045683_1_0_5"/>
<dbReference type="PIRSF" id="PIRSF017082">
    <property type="entry name" value="YflP"/>
    <property type="match status" value="1"/>
</dbReference>
<dbReference type="Gene3D" id="3.40.190.10">
    <property type="entry name" value="Periplasmic binding protein-like II"/>
    <property type="match status" value="1"/>
</dbReference>
<name>G9AF02_SINF1</name>
<dbReference type="PATRIC" id="fig|380.5.peg.4725"/>
<gene>
    <name evidence="2" type="ordered locus">SFHH103_05168</name>
</gene>
<evidence type="ECO:0000313" key="3">
    <source>
        <dbReference type="Proteomes" id="UP000007735"/>
    </source>
</evidence>
<evidence type="ECO:0000313" key="2">
    <source>
        <dbReference type="EMBL" id="CCE99634.1"/>
    </source>
</evidence>
<geneLocation type="plasmid" evidence="2 3">
    <name>pSfHH103e</name>
</geneLocation>
<dbReference type="AlphaFoldDB" id="G9AF02"/>